<feature type="binding site" evidence="6">
    <location>
        <position position="157"/>
    </location>
    <ligand>
        <name>Mn(2+)</name>
        <dbReference type="ChEBI" id="CHEBI:29035"/>
    </ligand>
</feature>
<name>A0A919F7T2_9XANT</name>
<dbReference type="Gene3D" id="3.55.40.20">
    <property type="entry name" value="Iron/manganese superoxide dismutase, C-terminal domain"/>
    <property type="match status" value="1"/>
</dbReference>
<reference evidence="10" key="2">
    <citation type="submission" date="2020-09" db="EMBL/GenBank/DDBJ databases">
        <authorList>
            <person name="Sun Q."/>
            <person name="Ohkuma M."/>
        </authorList>
    </citation>
    <scope>NUCLEOTIDE SEQUENCE</scope>
    <source>
        <strain evidence="10">JCM 13306</strain>
    </source>
</reference>
<comment type="caution">
    <text evidence="10">The sequence shown here is derived from an EMBL/GenBank/DDBJ whole genome shotgun (WGS) entry which is preliminary data.</text>
</comment>
<dbReference type="InterPro" id="IPR036314">
    <property type="entry name" value="SOD_C_sf"/>
</dbReference>
<dbReference type="SUPFAM" id="SSF54719">
    <property type="entry name" value="Fe,Mn superoxide dismutase (SOD), C-terminal domain"/>
    <property type="match status" value="1"/>
</dbReference>
<evidence type="ECO:0000256" key="4">
    <source>
        <dbReference type="ARBA" id="ARBA00023004"/>
    </source>
</evidence>
<reference evidence="10" key="1">
    <citation type="journal article" date="2014" name="Int. J. Syst. Evol. Microbiol.">
        <title>Complete genome sequence of Corynebacterium casei LMG S-19264T (=DSM 44701T), isolated from a smear-ripened cheese.</title>
        <authorList>
            <consortium name="US DOE Joint Genome Institute (JGI-PGF)"/>
            <person name="Walter F."/>
            <person name="Albersmeier A."/>
            <person name="Kalinowski J."/>
            <person name="Ruckert C."/>
        </authorList>
    </citation>
    <scope>NUCLEOTIDE SEQUENCE</scope>
    <source>
        <strain evidence="10">JCM 13306</strain>
    </source>
</reference>
<feature type="binding site" evidence="6">
    <location>
        <position position="161"/>
    </location>
    <ligand>
        <name>Mn(2+)</name>
        <dbReference type="ChEBI" id="CHEBI:29035"/>
    </ligand>
</feature>
<gene>
    <name evidence="10" type="primary">sodB</name>
    <name evidence="10" type="ORF">GCM10009090_17490</name>
</gene>
<protein>
    <recommendedName>
        <fullName evidence="7">Superoxide dismutase</fullName>
        <ecNumber evidence="7">1.15.1.1</ecNumber>
    </recommendedName>
</protein>
<dbReference type="SUPFAM" id="SSF46609">
    <property type="entry name" value="Fe,Mn superoxide dismutase (SOD), N-terminal domain"/>
    <property type="match status" value="1"/>
</dbReference>
<dbReference type="EC" id="1.15.1.1" evidence="7"/>
<dbReference type="PROSITE" id="PS00088">
    <property type="entry name" value="SOD_MN"/>
    <property type="match status" value="1"/>
</dbReference>
<dbReference type="RefSeq" id="WP_140718812.1">
    <property type="nucleotide sequence ID" value="NZ_BNBA01000011.1"/>
</dbReference>
<organism evidence="10 11">
    <name type="scientific">Xanthomonas boreopolis</name>
    <dbReference type="NCBI Taxonomy" id="86183"/>
    <lineage>
        <taxon>Bacteria</taxon>
        <taxon>Pseudomonadati</taxon>
        <taxon>Pseudomonadota</taxon>
        <taxon>Gammaproteobacteria</taxon>
        <taxon>Lysobacterales</taxon>
        <taxon>Lysobacteraceae</taxon>
        <taxon>Xanthomonas</taxon>
    </lineage>
</organism>
<feature type="domain" description="Manganese/iron superoxide dismutase N-terminal" evidence="8">
    <location>
        <begin position="4"/>
        <end position="81"/>
    </location>
</feature>
<dbReference type="InterPro" id="IPR019833">
    <property type="entry name" value="Mn/Fe_SOD_BS"/>
</dbReference>
<evidence type="ECO:0000256" key="6">
    <source>
        <dbReference type="PIRSR" id="PIRSR000349-1"/>
    </source>
</evidence>
<comment type="function">
    <text evidence="7">Destroys radicals which are normally produced within the cells and which are toxic to biological systems.</text>
</comment>
<dbReference type="EMBL" id="BNBA01000011">
    <property type="protein sequence ID" value="GHH52906.1"/>
    <property type="molecule type" value="Genomic_DNA"/>
</dbReference>
<dbReference type="PIRSF" id="PIRSF000349">
    <property type="entry name" value="SODismutase"/>
    <property type="match status" value="1"/>
</dbReference>
<keyword evidence="3 7" id="KW-0560">Oxidoreductase</keyword>
<evidence type="ECO:0000259" key="9">
    <source>
        <dbReference type="Pfam" id="PF02777"/>
    </source>
</evidence>
<feature type="binding site" evidence="6">
    <location>
        <position position="27"/>
    </location>
    <ligand>
        <name>Mn(2+)</name>
        <dbReference type="ChEBI" id="CHEBI:29035"/>
    </ligand>
</feature>
<dbReference type="Pfam" id="PF02777">
    <property type="entry name" value="Sod_Fe_C"/>
    <property type="match status" value="1"/>
</dbReference>
<keyword evidence="2 6" id="KW-0479">Metal-binding</keyword>
<evidence type="ECO:0000256" key="1">
    <source>
        <dbReference type="ARBA" id="ARBA00008714"/>
    </source>
</evidence>
<evidence type="ECO:0000259" key="8">
    <source>
        <dbReference type="Pfam" id="PF00081"/>
    </source>
</evidence>
<dbReference type="PANTHER" id="PTHR42769">
    <property type="entry name" value="SUPEROXIDE DISMUTASE"/>
    <property type="match status" value="1"/>
</dbReference>
<dbReference type="InterPro" id="IPR019831">
    <property type="entry name" value="Mn/Fe_SOD_N"/>
</dbReference>
<evidence type="ECO:0000256" key="5">
    <source>
        <dbReference type="ARBA" id="ARBA00049204"/>
    </source>
</evidence>
<evidence type="ECO:0000256" key="3">
    <source>
        <dbReference type="ARBA" id="ARBA00023002"/>
    </source>
</evidence>
<sequence>MPIELPPLPYSRSALEPHLSAATLDSHHGQHHRNYVEELNARIEGTEFADLALEEIVRRAQGSLFDTAAQVWNHGFYWQCMRARGGGDPTGALAEKIAQSFGGVTQLRQEFDRAALALFGSGWVWLVQRPDGLLAVASTPHAGTPLTGSDTPLLACDVWEHAYYLDHQNARAAYLEAFWKVVNWDFVASRLQ</sequence>
<keyword evidence="11" id="KW-1185">Reference proteome</keyword>
<evidence type="ECO:0000313" key="10">
    <source>
        <dbReference type="EMBL" id="GHH52906.1"/>
    </source>
</evidence>
<dbReference type="Proteomes" id="UP000623958">
    <property type="component" value="Unassembled WGS sequence"/>
</dbReference>
<comment type="catalytic activity">
    <reaction evidence="5 7">
        <text>2 superoxide + 2 H(+) = H2O2 + O2</text>
        <dbReference type="Rhea" id="RHEA:20696"/>
        <dbReference type="ChEBI" id="CHEBI:15378"/>
        <dbReference type="ChEBI" id="CHEBI:15379"/>
        <dbReference type="ChEBI" id="CHEBI:16240"/>
        <dbReference type="ChEBI" id="CHEBI:18421"/>
        <dbReference type="EC" id="1.15.1.1"/>
    </reaction>
</comment>
<dbReference type="InterPro" id="IPR001189">
    <property type="entry name" value="Mn/Fe_SOD"/>
</dbReference>
<evidence type="ECO:0000256" key="2">
    <source>
        <dbReference type="ARBA" id="ARBA00022723"/>
    </source>
</evidence>
<dbReference type="GO" id="GO:0004784">
    <property type="term" value="F:superoxide dismutase activity"/>
    <property type="evidence" value="ECO:0007669"/>
    <property type="project" value="UniProtKB-EC"/>
</dbReference>
<dbReference type="Gene3D" id="1.10.287.990">
    <property type="entry name" value="Fe,Mn superoxide dismutase (SOD) domain"/>
    <property type="match status" value="1"/>
</dbReference>
<dbReference type="InterPro" id="IPR019832">
    <property type="entry name" value="Mn/Fe_SOD_C"/>
</dbReference>
<keyword evidence="4" id="KW-0408">Iron</keyword>
<feature type="domain" description="Manganese/iron superoxide dismutase C-terminal" evidence="9">
    <location>
        <begin position="89"/>
        <end position="190"/>
    </location>
</feature>
<comment type="similarity">
    <text evidence="1 7">Belongs to the iron/manganese superoxide dismutase family.</text>
</comment>
<dbReference type="FunFam" id="1.10.287.990:FF:000002">
    <property type="entry name" value="Superoxide dismutase"/>
    <property type="match status" value="1"/>
</dbReference>
<accession>A0A919F7T2</accession>
<dbReference type="AlphaFoldDB" id="A0A919F7T2"/>
<dbReference type="PANTHER" id="PTHR42769:SF3">
    <property type="entry name" value="SUPEROXIDE DISMUTASE [FE] 2, CHLOROPLASTIC"/>
    <property type="match status" value="1"/>
</dbReference>
<dbReference type="Pfam" id="PF00081">
    <property type="entry name" value="Sod_Fe_N"/>
    <property type="match status" value="1"/>
</dbReference>
<evidence type="ECO:0000313" key="11">
    <source>
        <dbReference type="Proteomes" id="UP000623958"/>
    </source>
</evidence>
<dbReference type="InterPro" id="IPR036324">
    <property type="entry name" value="Mn/Fe_SOD_N_sf"/>
</dbReference>
<dbReference type="GO" id="GO:0046872">
    <property type="term" value="F:metal ion binding"/>
    <property type="evidence" value="ECO:0007669"/>
    <property type="project" value="UniProtKB-KW"/>
</dbReference>
<feature type="binding site" evidence="6">
    <location>
        <position position="74"/>
    </location>
    <ligand>
        <name>Mn(2+)</name>
        <dbReference type="ChEBI" id="CHEBI:29035"/>
    </ligand>
</feature>
<dbReference type="PRINTS" id="PR01703">
    <property type="entry name" value="MNSODISMTASE"/>
</dbReference>
<proteinExistence type="inferred from homology"/>
<evidence type="ECO:0000256" key="7">
    <source>
        <dbReference type="RuleBase" id="RU000414"/>
    </source>
</evidence>